<gene>
    <name evidence="2" type="ordered locus">Selin_1354</name>
</gene>
<reference evidence="2 3" key="1">
    <citation type="submission" date="2010-12" db="EMBL/GenBank/DDBJ databases">
        <title>Complete sequence of Desulfurispirillum indicum S5.</title>
        <authorList>
            <consortium name="US DOE Joint Genome Institute"/>
            <person name="Lucas S."/>
            <person name="Copeland A."/>
            <person name="Lapidus A."/>
            <person name="Cheng J.-F."/>
            <person name="Goodwin L."/>
            <person name="Pitluck S."/>
            <person name="Chertkov O."/>
            <person name="Held B."/>
            <person name="Detter J.C."/>
            <person name="Han C."/>
            <person name="Tapia R."/>
            <person name="Land M."/>
            <person name="Hauser L."/>
            <person name="Kyrpides N."/>
            <person name="Ivanova N."/>
            <person name="Mikhailova N."/>
            <person name="Haggblom M."/>
            <person name="Rauschenbach I."/>
            <person name="Bini E."/>
            <person name="Woyke T."/>
        </authorList>
    </citation>
    <scope>NUCLEOTIDE SEQUENCE [LARGE SCALE GENOMIC DNA]</scope>
    <source>
        <strain evidence="3">ATCC BAA-1389 / DSM 22839 / S5</strain>
    </source>
</reference>
<dbReference type="PROSITE" id="PS51318">
    <property type="entry name" value="TAT"/>
    <property type="match status" value="1"/>
</dbReference>
<feature type="region of interest" description="Disordered" evidence="1">
    <location>
        <begin position="101"/>
        <end position="128"/>
    </location>
</feature>
<dbReference type="HOGENOM" id="CLU_1956035_0_0_0"/>
<sequence>MTSLKRRGMLKLCAVLAVLLVGGGSFHEASAYRTTKYFLLEVYPVEGVPFRTLSHLPPMSYFHHYGGESTFINVYPLYSIQAPNNNLSTFQQLVEQEGLGPANYLPLDPGQAQNRGKGRLAKDRQWYR</sequence>
<proteinExistence type="predicted"/>
<dbReference type="KEGG" id="din:Selin_1354"/>
<evidence type="ECO:0000313" key="3">
    <source>
        <dbReference type="Proteomes" id="UP000002572"/>
    </source>
</evidence>
<evidence type="ECO:0000256" key="1">
    <source>
        <dbReference type="SAM" id="MobiDB-lite"/>
    </source>
</evidence>
<dbReference type="AlphaFoldDB" id="E6W5Q8"/>
<organism evidence="2 3">
    <name type="scientific">Desulfurispirillum indicum (strain ATCC BAA-1389 / DSM 22839 / S5)</name>
    <dbReference type="NCBI Taxonomy" id="653733"/>
    <lineage>
        <taxon>Bacteria</taxon>
        <taxon>Pseudomonadati</taxon>
        <taxon>Chrysiogenota</taxon>
        <taxon>Chrysiogenia</taxon>
        <taxon>Chrysiogenales</taxon>
        <taxon>Chrysiogenaceae</taxon>
        <taxon>Desulfurispirillum</taxon>
    </lineage>
</organism>
<dbReference type="RefSeq" id="WP_013505970.1">
    <property type="nucleotide sequence ID" value="NC_014836.1"/>
</dbReference>
<dbReference type="OrthoDB" id="9877852at2"/>
<dbReference type="EMBL" id="CP002432">
    <property type="protein sequence ID" value="ADU66089.1"/>
    <property type="molecule type" value="Genomic_DNA"/>
</dbReference>
<keyword evidence="3" id="KW-1185">Reference proteome</keyword>
<evidence type="ECO:0000313" key="2">
    <source>
        <dbReference type="EMBL" id="ADU66089.1"/>
    </source>
</evidence>
<protein>
    <submittedName>
        <fullName evidence="2">Uncharacterized protein</fullName>
    </submittedName>
</protein>
<dbReference type="STRING" id="653733.Selin_1354"/>
<accession>E6W5Q8</accession>
<dbReference type="InterPro" id="IPR006311">
    <property type="entry name" value="TAT_signal"/>
</dbReference>
<dbReference type="Proteomes" id="UP000002572">
    <property type="component" value="Chromosome"/>
</dbReference>
<name>E6W5Q8_DESIS</name>
<dbReference type="InParanoid" id="E6W5Q8"/>